<evidence type="ECO:0000313" key="2">
    <source>
        <dbReference type="EMBL" id="GAA2029496.1"/>
    </source>
</evidence>
<feature type="domain" description="Glucose/Sorbosone dehydrogenase" evidence="1">
    <location>
        <begin position="9"/>
        <end position="313"/>
    </location>
</feature>
<dbReference type="InterPro" id="IPR012938">
    <property type="entry name" value="Glc/Sorbosone_DH"/>
</dbReference>
<keyword evidence="3" id="KW-1185">Reference proteome</keyword>
<dbReference type="Gene3D" id="2.120.10.30">
    <property type="entry name" value="TolB, C-terminal domain"/>
    <property type="match status" value="1"/>
</dbReference>
<comment type="caution">
    <text evidence="2">The sequence shown here is derived from an EMBL/GenBank/DDBJ whole genome shotgun (WGS) entry which is preliminary data.</text>
</comment>
<name>A0ABN2U6C2_9MICO</name>
<dbReference type="PANTHER" id="PTHR19328:SF13">
    <property type="entry name" value="HIPL1 PROTEIN"/>
    <property type="match status" value="1"/>
</dbReference>
<protein>
    <submittedName>
        <fullName evidence="2">PQQ-dependent sugar dehydrogenase</fullName>
    </submittedName>
</protein>
<evidence type="ECO:0000259" key="1">
    <source>
        <dbReference type="Pfam" id="PF07995"/>
    </source>
</evidence>
<proteinExistence type="predicted"/>
<dbReference type="PANTHER" id="PTHR19328">
    <property type="entry name" value="HEDGEHOG-INTERACTING PROTEIN"/>
    <property type="match status" value="1"/>
</dbReference>
<dbReference type="EMBL" id="BAAANB010000020">
    <property type="protein sequence ID" value="GAA2029496.1"/>
    <property type="molecule type" value="Genomic_DNA"/>
</dbReference>
<reference evidence="2 3" key="1">
    <citation type="journal article" date="2019" name="Int. J. Syst. Evol. Microbiol.">
        <title>The Global Catalogue of Microorganisms (GCM) 10K type strain sequencing project: providing services to taxonomists for standard genome sequencing and annotation.</title>
        <authorList>
            <consortium name="The Broad Institute Genomics Platform"/>
            <consortium name="The Broad Institute Genome Sequencing Center for Infectious Disease"/>
            <person name="Wu L."/>
            <person name="Ma J."/>
        </authorList>
    </citation>
    <scope>NUCLEOTIDE SEQUENCE [LARGE SCALE GENOMIC DNA]</scope>
    <source>
        <strain evidence="2 3">JCM 14283</strain>
    </source>
</reference>
<dbReference type="InterPro" id="IPR011041">
    <property type="entry name" value="Quinoprot_gluc/sorb_DH_b-prop"/>
</dbReference>
<gene>
    <name evidence="2" type="ORF">GCM10009740_18880</name>
</gene>
<accession>A0ABN2U6C2</accession>
<dbReference type="Proteomes" id="UP001501285">
    <property type="component" value="Unassembled WGS sequence"/>
</dbReference>
<evidence type="ECO:0000313" key="3">
    <source>
        <dbReference type="Proteomes" id="UP001501285"/>
    </source>
</evidence>
<dbReference type="Pfam" id="PF07995">
    <property type="entry name" value="GSDH"/>
    <property type="match status" value="1"/>
</dbReference>
<organism evidence="2 3">
    <name type="scientific">Terrabacter terrae</name>
    <dbReference type="NCBI Taxonomy" id="318434"/>
    <lineage>
        <taxon>Bacteria</taxon>
        <taxon>Bacillati</taxon>
        <taxon>Actinomycetota</taxon>
        <taxon>Actinomycetes</taxon>
        <taxon>Micrococcales</taxon>
        <taxon>Intrasporangiaceae</taxon>
        <taxon>Terrabacter</taxon>
    </lineage>
</organism>
<sequence>MLRTLATGLDVPWGLALLPDRSGVLVTTRDDGLVRRVDLSSGRVTLLGQVPGVVSNVARQGEGGLLGIAVSPRFVTDRTVFVYFSTAADNRIARLAYDPTAPAGRRLGIPQVIVRGIPHGVHHNGGHLAFGPDGYLWATTGEAGNRPLAQDRSSLGGKILRMTTAGRPAPGNPFGSLVWSFGHRNVEGLAWDAAGRLWSAEFGDHLHDELNLIRRGGNYGWPQTEGKTSAPGIVSPVVQWSPDQNSPSHVAIAAGSAWLGGLRGERLWRVPLDGATPAGEPQAFLDGRYGRLRSVLAVDARTLLVTTSNRDGRTSPRAADDRILVVRVS</sequence>
<dbReference type="InterPro" id="IPR011042">
    <property type="entry name" value="6-blade_b-propeller_TolB-like"/>
</dbReference>
<dbReference type="SUPFAM" id="SSF50952">
    <property type="entry name" value="Soluble quinoprotein glucose dehydrogenase"/>
    <property type="match status" value="1"/>
</dbReference>